<dbReference type="GO" id="GO:0006508">
    <property type="term" value="P:proteolysis"/>
    <property type="evidence" value="ECO:0007669"/>
    <property type="project" value="UniProtKB-KW"/>
</dbReference>
<organism evidence="9 10">
    <name type="scientific">Wickerhamiella sorbophila</name>
    <dbReference type="NCBI Taxonomy" id="45607"/>
    <lineage>
        <taxon>Eukaryota</taxon>
        <taxon>Fungi</taxon>
        <taxon>Dikarya</taxon>
        <taxon>Ascomycota</taxon>
        <taxon>Saccharomycotina</taxon>
        <taxon>Dipodascomycetes</taxon>
        <taxon>Dipodascales</taxon>
        <taxon>Trichomonascaceae</taxon>
        <taxon>Wickerhamiella</taxon>
    </lineage>
</organism>
<dbReference type="InterPro" id="IPR007484">
    <property type="entry name" value="Peptidase_M28"/>
</dbReference>
<reference evidence="9 10" key="1">
    <citation type="submission" date="2017-04" db="EMBL/GenBank/DDBJ databases">
        <title>Genome sequencing of [Candida] sorbophila.</title>
        <authorList>
            <person name="Ahn J.O."/>
        </authorList>
    </citation>
    <scope>NUCLEOTIDE SEQUENCE [LARGE SCALE GENOMIC DNA]</scope>
    <source>
        <strain evidence="9 10">DS02</strain>
    </source>
</reference>
<evidence type="ECO:0000256" key="1">
    <source>
        <dbReference type="ARBA" id="ARBA00001947"/>
    </source>
</evidence>
<dbReference type="InterPro" id="IPR045175">
    <property type="entry name" value="M28_fam"/>
</dbReference>
<keyword evidence="4 6" id="KW-0378">Hydrolase</keyword>
<feature type="domain" description="PA" evidence="7">
    <location>
        <begin position="138"/>
        <end position="218"/>
    </location>
</feature>
<dbReference type="OrthoDB" id="10013407at2759"/>
<dbReference type="PANTHER" id="PTHR12147:SF17">
    <property type="entry name" value="AMINOPEPTIDASE Y"/>
    <property type="match status" value="1"/>
</dbReference>
<dbReference type="InterPro" id="IPR046450">
    <property type="entry name" value="PA_dom_sf"/>
</dbReference>
<evidence type="ECO:0000256" key="6">
    <source>
        <dbReference type="RuleBase" id="RU361240"/>
    </source>
</evidence>
<keyword evidence="5 6" id="KW-0862">Zinc</keyword>
<keyword evidence="9" id="KW-0031">Aminopeptidase</keyword>
<feature type="domain" description="Peptidase M28" evidence="8">
    <location>
        <begin position="246"/>
        <end position="453"/>
    </location>
</feature>
<dbReference type="GO" id="GO:0008235">
    <property type="term" value="F:metalloexopeptidase activity"/>
    <property type="evidence" value="ECO:0007669"/>
    <property type="project" value="InterPro"/>
</dbReference>
<keyword evidence="10" id="KW-1185">Reference proteome</keyword>
<name>A0A2T0FPW3_9ASCO</name>
<evidence type="ECO:0000313" key="9">
    <source>
        <dbReference type="EMBL" id="PRT57020.1"/>
    </source>
</evidence>
<dbReference type="Gene3D" id="3.50.30.30">
    <property type="match status" value="1"/>
</dbReference>
<protein>
    <recommendedName>
        <fullName evidence="6">Peptide hydrolase</fullName>
        <ecNumber evidence="6">3.4.-.-</ecNumber>
    </recommendedName>
</protein>
<evidence type="ECO:0000259" key="8">
    <source>
        <dbReference type="Pfam" id="PF04389"/>
    </source>
</evidence>
<accession>A0A2T0FPW3</accession>
<dbReference type="AlphaFoldDB" id="A0A2T0FPW3"/>
<dbReference type="SUPFAM" id="SSF53187">
    <property type="entry name" value="Zn-dependent exopeptidases"/>
    <property type="match status" value="1"/>
</dbReference>
<evidence type="ECO:0000256" key="4">
    <source>
        <dbReference type="ARBA" id="ARBA00022801"/>
    </source>
</evidence>
<comment type="caution">
    <text evidence="9">The sequence shown here is derived from an EMBL/GenBank/DDBJ whole genome shotgun (WGS) entry which is preliminary data.</text>
</comment>
<comment type="cofactor">
    <cofactor evidence="1">
        <name>Zn(2+)</name>
        <dbReference type="ChEBI" id="CHEBI:29105"/>
    </cofactor>
</comment>
<dbReference type="GeneID" id="36518388"/>
<dbReference type="STRING" id="45607.A0A2T0FPW3"/>
<evidence type="ECO:0000259" key="7">
    <source>
        <dbReference type="Pfam" id="PF02225"/>
    </source>
</evidence>
<keyword evidence="2 6" id="KW-0645">Protease</keyword>
<evidence type="ECO:0000256" key="3">
    <source>
        <dbReference type="ARBA" id="ARBA00022723"/>
    </source>
</evidence>
<dbReference type="PANTHER" id="PTHR12147">
    <property type="entry name" value="METALLOPEPTIDASE M28 FAMILY MEMBER"/>
    <property type="match status" value="1"/>
</dbReference>
<dbReference type="GO" id="GO:0004177">
    <property type="term" value="F:aminopeptidase activity"/>
    <property type="evidence" value="ECO:0007669"/>
    <property type="project" value="UniProtKB-KW"/>
</dbReference>
<gene>
    <name evidence="9" type="ORF">B9G98_04640</name>
</gene>
<evidence type="ECO:0000313" key="10">
    <source>
        <dbReference type="Proteomes" id="UP000238350"/>
    </source>
</evidence>
<dbReference type="RefSeq" id="XP_024666965.1">
    <property type="nucleotide sequence ID" value="XM_024811197.1"/>
</dbReference>
<dbReference type="InterPro" id="IPR003137">
    <property type="entry name" value="PA_domain"/>
</dbReference>
<dbReference type="Proteomes" id="UP000238350">
    <property type="component" value="Unassembled WGS sequence"/>
</dbReference>
<sequence>MMILLWAVLAGANAASIMGWSGDQTPITPFEKPLISSEGILELINEDDLKDYANKFYSAAEKSVPTHGHPTRVIGSAGHNATIQLITDTLEELEGFYKVSTQPFLAIGGRVHNYSVVDDDKVVPSRPVRLTPATDGPVSAPIFKVQGYGCINRDFDGAEGAIALVPRGKCAFGAKSEFAGLANAKALLIYDPEQVDDGLVSGDLGTPLEHQIPSLIVDLDWAKSVAEGTQVTVEVDSEIYNQMTFNIIAESVDGDHDNVVMLGAHSDSVEAGPGSNDNGSGAIAQLNVARALSHFKLKNAVRFAWWAAEEEGLLGSLYYTDNLPISESKKIRLFMDYDMMASTNYIYEIYNSNNEDNPLGSSELREMYVDFFSKEGHNSKLQPFDGRSDYVGFLELGIPSSGFDSGVEEIKTEDDVENFGGEAGIAYDTCYHQACDNLDNLNYEPWLVNTRAIAHSVAVYASSLEGFPERDVSALYYGKPHLRPNYFI</sequence>
<dbReference type="Pfam" id="PF04389">
    <property type="entry name" value="Peptidase_M28"/>
    <property type="match status" value="1"/>
</dbReference>
<dbReference type="Pfam" id="PF02225">
    <property type="entry name" value="PA"/>
    <property type="match status" value="1"/>
</dbReference>
<keyword evidence="3 6" id="KW-0479">Metal-binding</keyword>
<dbReference type="GO" id="GO:0046872">
    <property type="term" value="F:metal ion binding"/>
    <property type="evidence" value="ECO:0007669"/>
    <property type="project" value="UniProtKB-KW"/>
</dbReference>
<dbReference type="EMBL" id="NDIQ01000022">
    <property type="protein sequence ID" value="PRT57020.1"/>
    <property type="molecule type" value="Genomic_DNA"/>
</dbReference>
<dbReference type="Gene3D" id="3.40.630.10">
    <property type="entry name" value="Zn peptidases"/>
    <property type="match status" value="1"/>
</dbReference>
<dbReference type="SUPFAM" id="SSF52025">
    <property type="entry name" value="PA domain"/>
    <property type="match status" value="1"/>
</dbReference>
<evidence type="ECO:0000256" key="5">
    <source>
        <dbReference type="ARBA" id="ARBA00022833"/>
    </source>
</evidence>
<proteinExistence type="inferred from homology"/>
<comment type="similarity">
    <text evidence="6">Belongs to the peptidase M28 family.</text>
</comment>
<evidence type="ECO:0000256" key="2">
    <source>
        <dbReference type="ARBA" id="ARBA00022670"/>
    </source>
</evidence>
<dbReference type="EC" id="3.4.-.-" evidence="6"/>